<evidence type="ECO:0000256" key="6">
    <source>
        <dbReference type="ARBA" id="ARBA00022840"/>
    </source>
</evidence>
<dbReference type="SMART" id="SM00046">
    <property type="entry name" value="DAGKc"/>
    <property type="match status" value="1"/>
</dbReference>
<keyword evidence="8" id="KW-1208">Phospholipid metabolism</keyword>
<evidence type="ECO:0000256" key="3">
    <source>
        <dbReference type="ARBA" id="ARBA00022679"/>
    </source>
</evidence>
<evidence type="ECO:0000256" key="8">
    <source>
        <dbReference type="ARBA" id="ARBA00023264"/>
    </source>
</evidence>
<dbReference type="GO" id="GO:0008654">
    <property type="term" value="P:phospholipid biosynthetic process"/>
    <property type="evidence" value="ECO:0007669"/>
    <property type="project" value="UniProtKB-KW"/>
</dbReference>
<keyword evidence="7" id="KW-0443">Lipid metabolism</keyword>
<evidence type="ECO:0000259" key="9">
    <source>
        <dbReference type="PROSITE" id="PS50146"/>
    </source>
</evidence>
<dbReference type="AlphaFoldDB" id="A0A3N2C6K3"/>
<dbReference type="PANTHER" id="PTHR12358">
    <property type="entry name" value="SPHINGOSINE KINASE"/>
    <property type="match status" value="1"/>
</dbReference>
<evidence type="ECO:0000256" key="5">
    <source>
        <dbReference type="ARBA" id="ARBA00022777"/>
    </source>
</evidence>
<reference evidence="10 11" key="1">
    <citation type="submission" date="2018-11" db="EMBL/GenBank/DDBJ databases">
        <title>Sequencing the genomes of 1000 actinobacteria strains.</title>
        <authorList>
            <person name="Klenk H.-P."/>
        </authorList>
    </citation>
    <scope>NUCLEOTIDE SEQUENCE [LARGE SCALE GENOMIC DNA]</scope>
    <source>
        <strain evidence="10 11">DSM 14012</strain>
    </source>
</reference>
<accession>A0A3N2C6K3</accession>
<dbReference type="Proteomes" id="UP000266915">
    <property type="component" value="Unassembled WGS sequence"/>
</dbReference>
<evidence type="ECO:0000313" key="11">
    <source>
        <dbReference type="Proteomes" id="UP000266915"/>
    </source>
</evidence>
<dbReference type="Pfam" id="PF00781">
    <property type="entry name" value="DAGK_cat"/>
    <property type="match status" value="1"/>
</dbReference>
<keyword evidence="11" id="KW-1185">Reference proteome</keyword>
<evidence type="ECO:0000313" key="10">
    <source>
        <dbReference type="EMBL" id="ROR83143.1"/>
    </source>
</evidence>
<organism evidence="10 11">
    <name type="scientific">Plantibacter flavus</name>
    <dbReference type="NCBI Taxonomy" id="150123"/>
    <lineage>
        <taxon>Bacteria</taxon>
        <taxon>Bacillati</taxon>
        <taxon>Actinomycetota</taxon>
        <taxon>Actinomycetes</taxon>
        <taxon>Micrococcales</taxon>
        <taxon>Microbacteriaceae</taxon>
        <taxon>Plantibacter</taxon>
    </lineage>
</organism>
<dbReference type="Gene3D" id="2.60.200.40">
    <property type="match status" value="1"/>
</dbReference>
<dbReference type="InterPro" id="IPR016064">
    <property type="entry name" value="NAD/diacylglycerol_kinase_sf"/>
</dbReference>
<name>A0A3N2C6K3_9MICO</name>
<dbReference type="SUPFAM" id="SSF111331">
    <property type="entry name" value="NAD kinase/diacylglycerol kinase-like"/>
    <property type="match status" value="1"/>
</dbReference>
<dbReference type="InterPro" id="IPR050187">
    <property type="entry name" value="Lipid_Phosphate_FormReg"/>
</dbReference>
<comment type="similarity">
    <text evidence="2">Belongs to the diacylglycerol/lipid kinase family.</text>
</comment>
<dbReference type="GO" id="GO:0005524">
    <property type="term" value="F:ATP binding"/>
    <property type="evidence" value="ECO:0007669"/>
    <property type="project" value="UniProtKB-KW"/>
</dbReference>
<dbReference type="InterPro" id="IPR001206">
    <property type="entry name" value="Diacylglycerol_kinase_cat_dom"/>
</dbReference>
<keyword evidence="7" id="KW-0594">Phospholipid biosynthesis</keyword>
<dbReference type="GO" id="GO:0005886">
    <property type="term" value="C:plasma membrane"/>
    <property type="evidence" value="ECO:0007669"/>
    <property type="project" value="TreeGrafter"/>
</dbReference>
<dbReference type="EMBL" id="RKHL01000001">
    <property type="protein sequence ID" value="ROR83143.1"/>
    <property type="molecule type" value="Genomic_DNA"/>
</dbReference>
<evidence type="ECO:0000256" key="4">
    <source>
        <dbReference type="ARBA" id="ARBA00022741"/>
    </source>
</evidence>
<dbReference type="GO" id="GO:0016301">
    <property type="term" value="F:kinase activity"/>
    <property type="evidence" value="ECO:0007669"/>
    <property type="project" value="UniProtKB-KW"/>
</dbReference>
<dbReference type="RefSeq" id="WP_085513675.1">
    <property type="nucleotide sequence ID" value="NZ_FXAP01000006.1"/>
</dbReference>
<feature type="domain" description="DAGKc" evidence="9">
    <location>
        <begin position="2"/>
        <end position="132"/>
    </location>
</feature>
<comment type="caution">
    <text evidence="10">The sequence shown here is derived from an EMBL/GenBank/DDBJ whole genome shotgun (WGS) entry which is preliminary data.</text>
</comment>
<dbReference type="Pfam" id="PF19279">
    <property type="entry name" value="YegS_C"/>
    <property type="match status" value="1"/>
</dbReference>
<protein>
    <submittedName>
        <fullName evidence="10">Diacylglycerol kinase family enzyme</fullName>
    </submittedName>
</protein>
<dbReference type="PROSITE" id="PS50146">
    <property type="entry name" value="DAGK"/>
    <property type="match status" value="1"/>
</dbReference>
<proteinExistence type="inferred from homology"/>
<dbReference type="InterPro" id="IPR017438">
    <property type="entry name" value="ATP-NAD_kinase_N"/>
</dbReference>
<keyword evidence="5 10" id="KW-0418">Kinase</keyword>
<evidence type="ECO:0000256" key="7">
    <source>
        <dbReference type="ARBA" id="ARBA00023209"/>
    </source>
</evidence>
<keyword evidence="4" id="KW-0547">Nucleotide-binding</keyword>
<dbReference type="PANTHER" id="PTHR12358:SF106">
    <property type="entry name" value="LIPID KINASE YEGS"/>
    <property type="match status" value="1"/>
</dbReference>
<keyword evidence="6" id="KW-0067">ATP-binding</keyword>
<keyword evidence="3" id="KW-0808">Transferase</keyword>
<evidence type="ECO:0000256" key="2">
    <source>
        <dbReference type="ARBA" id="ARBA00005983"/>
    </source>
</evidence>
<keyword evidence="7" id="KW-0444">Lipid biosynthesis</keyword>
<sequence>MPTPPHAALVYNPVKVDATRLRSALEARSHEAGWAAPHLYETSVDDPGVGQARRAVLDGAQVVLVAGGDGTVRAAAEGLRGSGVPLTLIPSGTGNLLARNLKLPLGDQVAAIGTAFTGDTRAIDIGVAMITRADGSEEEHAFVVMAGMGIDAMMIATANPDLKKSLGWLAYVESGLRSIATAAPFRIHYQLRGHRQHAATVSSVLVGNCGTLQGGVQLMPDAELDDGFLDVAVLQPKGAFGWLLVWRKVTWENRVLRRTAVGRRMIRFTEGRGGNTVTNLRAEALTVRVDEAQDLELDGDAFGLATMVAFDAHRGGLLVKLP</sequence>
<evidence type="ECO:0000256" key="1">
    <source>
        <dbReference type="ARBA" id="ARBA00001946"/>
    </source>
</evidence>
<comment type="cofactor">
    <cofactor evidence="1">
        <name>Mg(2+)</name>
        <dbReference type="ChEBI" id="CHEBI:18420"/>
    </cofactor>
</comment>
<gene>
    <name evidence="10" type="ORF">EDD42_3249</name>
</gene>
<dbReference type="InterPro" id="IPR045540">
    <property type="entry name" value="YegS/DAGK_C"/>
</dbReference>
<dbReference type="Gene3D" id="3.40.50.10330">
    <property type="entry name" value="Probable inorganic polyphosphate/atp-NAD kinase, domain 1"/>
    <property type="match status" value="1"/>
</dbReference>